<gene>
    <name evidence="10" type="ORF">M2A_2800</name>
</gene>
<evidence type="ECO:0000259" key="8">
    <source>
        <dbReference type="Pfam" id="PF02770"/>
    </source>
</evidence>
<protein>
    <submittedName>
        <fullName evidence="10">Acyl-CoA dehydrogenase domain-containing protein</fullName>
    </submittedName>
</protein>
<dbReference type="InterPro" id="IPR006091">
    <property type="entry name" value="Acyl-CoA_Oxase/DH_mid-dom"/>
</dbReference>
<evidence type="ECO:0000256" key="2">
    <source>
        <dbReference type="ARBA" id="ARBA00009347"/>
    </source>
</evidence>
<feature type="domain" description="Acyl-CoA dehydrogenase/oxidase N-terminal" evidence="9">
    <location>
        <begin position="6"/>
        <end position="121"/>
    </location>
</feature>
<dbReference type="InterPro" id="IPR037069">
    <property type="entry name" value="AcylCoA_DH/ox_N_sf"/>
</dbReference>
<dbReference type="InterPro" id="IPR036250">
    <property type="entry name" value="AcylCo_DH-like_C"/>
</dbReference>
<evidence type="ECO:0000259" key="9">
    <source>
        <dbReference type="Pfam" id="PF02771"/>
    </source>
</evidence>
<sequence>MDIELTKEDDAFRAEVRRFISEKLPRELAERETVGASGERGALRRWQKDLHEKGWVAVNWPRQYGGTGWTPLQKHIFNEEMAAANAPRLSPFGLSMVGPVIYTFGNEEQKKQHLPSILSGDVWWCQGYSEPGSGSDLASLRTRAVRQGDHYIVNGQKIWTSYAHEADWIFCLVRTDETAKPQEGISFLLIDMKTPGIEVKPIISIDGLHHLNEVFFTDVKVPVTNRIGDENKGWTYAKFLLVNERTGIAGVPESKRKIAHLRKIVKQERLGDGAALADEPAFMTRLSEIEVKLTGLEYTNLRIVAEEVAGRPAGPSSSTLKIVGTEVQQALSELAVEAAAFYAMPFQREHLMGIANEAPVGPAYAVSVTSAYNFGRAASIYGGSNEIQRNVIAKAVLGL</sequence>
<evidence type="ECO:0000256" key="4">
    <source>
        <dbReference type="ARBA" id="ARBA00022827"/>
    </source>
</evidence>
<dbReference type="InterPro" id="IPR046373">
    <property type="entry name" value="Acyl-CoA_Oxase/DH_mid-dom_sf"/>
</dbReference>
<dbReference type="SUPFAM" id="SSF56645">
    <property type="entry name" value="Acyl-CoA dehydrogenase NM domain-like"/>
    <property type="match status" value="1"/>
</dbReference>
<comment type="cofactor">
    <cofactor evidence="1 6">
        <name>FAD</name>
        <dbReference type="ChEBI" id="CHEBI:57692"/>
    </cofactor>
</comment>
<dbReference type="Pfam" id="PF00441">
    <property type="entry name" value="Acyl-CoA_dh_1"/>
    <property type="match status" value="1"/>
</dbReference>
<feature type="domain" description="Acyl-CoA oxidase/dehydrogenase middle" evidence="8">
    <location>
        <begin position="125"/>
        <end position="219"/>
    </location>
</feature>
<evidence type="ECO:0000256" key="3">
    <source>
        <dbReference type="ARBA" id="ARBA00022630"/>
    </source>
</evidence>
<evidence type="ECO:0000256" key="1">
    <source>
        <dbReference type="ARBA" id="ARBA00001974"/>
    </source>
</evidence>
<keyword evidence="5 6" id="KW-0560">Oxidoreductase</keyword>
<dbReference type="Proteomes" id="UP000028702">
    <property type="component" value="Unassembled WGS sequence"/>
</dbReference>
<dbReference type="Pfam" id="PF02770">
    <property type="entry name" value="Acyl-CoA_dh_M"/>
    <property type="match status" value="1"/>
</dbReference>
<dbReference type="GO" id="GO:0016627">
    <property type="term" value="F:oxidoreductase activity, acting on the CH-CH group of donors"/>
    <property type="evidence" value="ECO:0007669"/>
    <property type="project" value="InterPro"/>
</dbReference>
<dbReference type="InterPro" id="IPR009100">
    <property type="entry name" value="AcylCoA_DH/oxidase_NM_dom_sf"/>
</dbReference>
<evidence type="ECO:0000256" key="5">
    <source>
        <dbReference type="ARBA" id="ARBA00023002"/>
    </source>
</evidence>
<dbReference type="Gene3D" id="1.10.540.10">
    <property type="entry name" value="Acyl-CoA dehydrogenase/oxidase, N-terminal domain"/>
    <property type="match status" value="1"/>
</dbReference>
<dbReference type="PANTHER" id="PTHR43292:SF3">
    <property type="entry name" value="ACYL-COA DEHYDROGENASE FADE29"/>
    <property type="match status" value="1"/>
</dbReference>
<dbReference type="InterPro" id="IPR052161">
    <property type="entry name" value="Mycobact_Acyl-CoA_DH"/>
</dbReference>
<evidence type="ECO:0000313" key="10">
    <source>
        <dbReference type="EMBL" id="GAK46301.1"/>
    </source>
</evidence>
<dbReference type="InterPro" id="IPR013786">
    <property type="entry name" value="AcylCoA_DH/ox_N"/>
</dbReference>
<dbReference type="GO" id="GO:0005886">
    <property type="term" value="C:plasma membrane"/>
    <property type="evidence" value="ECO:0007669"/>
    <property type="project" value="TreeGrafter"/>
</dbReference>
<dbReference type="FunFam" id="2.40.110.10:FF:000011">
    <property type="entry name" value="Acyl-CoA dehydrogenase FadE34"/>
    <property type="match status" value="1"/>
</dbReference>
<dbReference type="AlphaFoldDB" id="A0A081BE33"/>
<name>A0A081BE33_9HYPH</name>
<dbReference type="EMBL" id="BBIO01000017">
    <property type="protein sequence ID" value="GAK46301.1"/>
    <property type="molecule type" value="Genomic_DNA"/>
</dbReference>
<dbReference type="eggNOG" id="COG1960">
    <property type="taxonomic scope" value="Bacteria"/>
</dbReference>
<keyword evidence="4 6" id="KW-0274">FAD</keyword>
<proteinExistence type="inferred from homology"/>
<dbReference type="STRING" id="1333998.M2A_2800"/>
<accession>A0A081BE33</accession>
<evidence type="ECO:0000256" key="6">
    <source>
        <dbReference type="RuleBase" id="RU362125"/>
    </source>
</evidence>
<dbReference type="Pfam" id="PF02771">
    <property type="entry name" value="Acyl-CoA_dh_N"/>
    <property type="match status" value="1"/>
</dbReference>
<keyword evidence="11" id="KW-1185">Reference proteome</keyword>
<dbReference type="Gene3D" id="1.20.140.10">
    <property type="entry name" value="Butyryl-CoA Dehydrogenase, subunit A, domain 3"/>
    <property type="match status" value="1"/>
</dbReference>
<dbReference type="RefSeq" id="WP_045448833.1">
    <property type="nucleotide sequence ID" value="NZ_BBIO01000017.1"/>
</dbReference>
<dbReference type="PANTHER" id="PTHR43292">
    <property type="entry name" value="ACYL-COA DEHYDROGENASE"/>
    <property type="match status" value="1"/>
</dbReference>
<keyword evidence="3 6" id="KW-0285">Flavoprotein</keyword>
<feature type="domain" description="Acyl-CoA dehydrogenase/oxidase C-terminal" evidence="7">
    <location>
        <begin position="231"/>
        <end position="397"/>
    </location>
</feature>
<evidence type="ECO:0000313" key="11">
    <source>
        <dbReference type="Proteomes" id="UP000028702"/>
    </source>
</evidence>
<dbReference type="Gene3D" id="2.40.110.10">
    <property type="entry name" value="Butyryl-CoA Dehydrogenase, subunit A, domain 2"/>
    <property type="match status" value="1"/>
</dbReference>
<dbReference type="InterPro" id="IPR009075">
    <property type="entry name" value="AcylCo_DH/oxidase_C"/>
</dbReference>
<reference evidence="10 11" key="1">
    <citation type="submission" date="2014-07" db="EMBL/GenBank/DDBJ databases">
        <title>Tepidicaulis marinum gen. nov., sp. nov., a novel marine bacterium denitrifying nitrate to nitrous oxide strictly under microaerobic conditions.</title>
        <authorList>
            <person name="Takeuchi M."/>
            <person name="Yamagishi T."/>
            <person name="Kamagata Y."/>
            <person name="Oshima K."/>
            <person name="Hattori M."/>
            <person name="Katayama T."/>
            <person name="Hanada S."/>
            <person name="Tamaki H."/>
            <person name="Marumo K."/>
            <person name="Maeda H."/>
            <person name="Nedachi M."/>
            <person name="Iwasaki W."/>
            <person name="Suwa Y."/>
            <person name="Sakata S."/>
        </authorList>
    </citation>
    <scope>NUCLEOTIDE SEQUENCE [LARGE SCALE GENOMIC DNA]</scope>
    <source>
        <strain evidence="10 11">MA2</strain>
    </source>
</reference>
<comment type="similarity">
    <text evidence="2 6">Belongs to the acyl-CoA dehydrogenase family.</text>
</comment>
<dbReference type="SUPFAM" id="SSF47203">
    <property type="entry name" value="Acyl-CoA dehydrogenase C-terminal domain-like"/>
    <property type="match status" value="1"/>
</dbReference>
<comment type="caution">
    <text evidence="10">The sequence shown here is derived from an EMBL/GenBank/DDBJ whole genome shotgun (WGS) entry which is preliminary data.</text>
</comment>
<dbReference type="GO" id="GO:0050660">
    <property type="term" value="F:flavin adenine dinucleotide binding"/>
    <property type="evidence" value="ECO:0007669"/>
    <property type="project" value="InterPro"/>
</dbReference>
<evidence type="ECO:0000259" key="7">
    <source>
        <dbReference type="Pfam" id="PF00441"/>
    </source>
</evidence>
<organism evidence="10 11">
    <name type="scientific">Tepidicaulis marinus</name>
    <dbReference type="NCBI Taxonomy" id="1333998"/>
    <lineage>
        <taxon>Bacteria</taxon>
        <taxon>Pseudomonadati</taxon>
        <taxon>Pseudomonadota</taxon>
        <taxon>Alphaproteobacteria</taxon>
        <taxon>Hyphomicrobiales</taxon>
        <taxon>Parvibaculaceae</taxon>
        <taxon>Tepidicaulis</taxon>
    </lineage>
</organism>